<feature type="region of interest" description="Disordered" evidence="1">
    <location>
        <begin position="410"/>
        <end position="633"/>
    </location>
</feature>
<dbReference type="Ensembl" id="ENSLACT00000013507.1">
    <property type="protein sequence ID" value="ENSLACP00000013411.1"/>
    <property type="gene ID" value="ENSLACG00000011808.1"/>
</dbReference>
<proteinExistence type="predicted"/>
<feature type="compositionally biased region" description="Acidic residues" evidence="1">
    <location>
        <begin position="533"/>
        <end position="542"/>
    </location>
</feature>
<dbReference type="EMBL" id="AFYH01140062">
    <property type="status" value="NOT_ANNOTATED_CDS"/>
    <property type="molecule type" value="Genomic_DNA"/>
</dbReference>
<dbReference type="InParanoid" id="H3AUU0"/>
<keyword evidence="4" id="KW-1185">Reference proteome</keyword>
<feature type="compositionally biased region" description="Low complexity" evidence="1">
    <location>
        <begin position="585"/>
        <end position="598"/>
    </location>
</feature>
<organism evidence="3 4">
    <name type="scientific">Latimeria chalumnae</name>
    <name type="common">Coelacanth</name>
    <dbReference type="NCBI Taxonomy" id="7897"/>
    <lineage>
        <taxon>Eukaryota</taxon>
        <taxon>Metazoa</taxon>
        <taxon>Chordata</taxon>
        <taxon>Craniata</taxon>
        <taxon>Vertebrata</taxon>
        <taxon>Euteleostomi</taxon>
        <taxon>Coelacanthiformes</taxon>
        <taxon>Coelacanthidae</taxon>
        <taxon>Latimeria</taxon>
    </lineage>
</organism>
<dbReference type="Proteomes" id="UP000008672">
    <property type="component" value="Unassembled WGS sequence"/>
</dbReference>
<dbReference type="EMBL" id="AFYH01140063">
    <property type="status" value="NOT_ANNOTATED_CDS"/>
    <property type="molecule type" value="Genomic_DNA"/>
</dbReference>
<accession>H3AUU0</accession>
<dbReference type="InterPro" id="IPR048257">
    <property type="entry name" value="DUF4590"/>
</dbReference>
<feature type="compositionally biased region" description="Basic and acidic residues" evidence="1">
    <location>
        <begin position="665"/>
        <end position="705"/>
    </location>
</feature>
<evidence type="ECO:0000259" key="2">
    <source>
        <dbReference type="Pfam" id="PF15257"/>
    </source>
</evidence>
<feature type="compositionally biased region" description="Basic and acidic residues" evidence="1">
    <location>
        <begin position="484"/>
        <end position="494"/>
    </location>
</feature>
<feature type="compositionally biased region" description="Polar residues" evidence="1">
    <location>
        <begin position="171"/>
        <end position="192"/>
    </location>
</feature>
<name>H3AUU0_LATCH</name>
<feature type="compositionally biased region" description="Basic and acidic residues" evidence="1">
    <location>
        <begin position="543"/>
        <end position="555"/>
    </location>
</feature>
<protein>
    <submittedName>
        <fullName evidence="3">Glutamate rich 3</fullName>
    </submittedName>
</protein>
<dbReference type="PANTHER" id="PTHR23034:SF2">
    <property type="entry name" value="GLUTAMATE-RICH PROTEIN 3"/>
    <property type="match status" value="1"/>
</dbReference>
<feature type="domain" description="DUF4590" evidence="2">
    <location>
        <begin position="301"/>
        <end position="414"/>
    </location>
</feature>
<reference evidence="3" key="2">
    <citation type="submission" date="2025-08" db="UniProtKB">
        <authorList>
            <consortium name="Ensembl"/>
        </authorList>
    </citation>
    <scope>IDENTIFICATION</scope>
</reference>
<dbReference type="eggNOG" id="ENOG502QVG1">
    <property type="taxonomic scope" value="Eukaryota"/>
</dbReference>
<dbReference type="Pfam" id="PF15257">
    <property type="entry name" value="DUF4590"/>
    <property type="match status" value="1"/>
</dbReference>
<dbReference type="OMA" id="HLEDETH"/>
<dbReference type="HOGENOM" id="CLU_004102_1_0_1"/>
<dbReference type="EMBL" id="AFYH01140060">
    <property type="status" value="NOT_ANNOTATED_CDS"/>
    <property type="molecule type" value="Genomic_DNA"/>
</dbReference>
<feature type="region of interest" description="Disordered" evidence="1">
    <location>
        <begin position="236"/>
        <end position="260"/>
    </location>
</feature>
<feature type="compositionally biased region" description="Basic and acidic residues" evidence="1">
    <location>
        <begin position="646"/>
        <end position="657"/>
    </location>
</feature>
<feature type="region of interest" description="Disordered" evidence="1">
    <location>
        <begin position="101"/>
        <end position="195"/>
    </location>
</feature>
<dbReference type="InterPro" id="IPR027962">
    <property type="entry name" value="ERICH3"/>
</dbReference>
<dbReference type="EMBL" id="AFYH01140061">
    <property type="status" value="NOT_ANNOTATED_CDS"/>
    <property type="molecule type" value="Genomic_DNA"/>
</dbReference>
<dbReference type="EMBL" id="AFYH01140059">
    <property type="status" value="NOT_ANNOTATED_CDS"/>
    <property type="molecule type" value="Genomic_DNA"/>
</dbReference>
<evidence type="ECO:0000313" key="3">
    <source>
        <dbReference type="Ensembl" id="ENSLACP00000013411.1"/>
    </source>
</evidence>
<dbReference type="GeneTree" id="ENSGT00530000064485"/>
<feature type="compositionally biased region" description="Acidic residues" evidence="1">
    <location>
        <begin position="499"/>
        <end position="508"/>
    </location>
</feature>
<dbReference type="STRING" id="7897.ENSLACP00000013411"/>
<sequence>MSHPHPGPLATYNSLTDKHLTGYFNNTRIRRHLQRAGLITRSGKIISEKQYRLNAVRRDHQRYVRECLAQAIFHKVLDMERHHHLEIKKRLQDFARKERAQRIKHKVERSKRCDEDVIPLLSPRPPTGPRNTHGHFLGPNGDQADSSASPSSTRPNTAPGKMQRPVRLQPLHSNDTVGSAKRTSPGSRNKNPAVNDLDHRLAYGFDRGNMRHMTMVDFSNEMSPYRLPVINNYVTPIPPPPKKHDRSLKRTPNGTGRRRLRPTTAPYELAETSAMESVRFHKTSVHSNVAITMTYFGKAVHLFHDDFDYSDEVKIYQQHCGGENLCVYKGRLLEGENFNFVSRRHRGFPFSLTFFLNGIQVDRVSSCCEFKHKKGSRLGGKHGHFGFFDVEGACPCYRCIIALGLDKKPIPPKKMKEEDEEQEEAERKEELLKEAPSESLENIVDEDKNKEESTLTSSSTFEENNVEEDMMVVKEEIIVDGEENETKGETHEDCSNLSEYEEDFEVDEEKPSNGADERGSTEHDVNGRSQTASDDEKDDSDNEKESNKSKQKEQAQSESEEDERASYTDSESEEEDKPDDRKLGSSVSSRSTLYSSKSSGEESEEEEIARSSSTGQLAEPENHAKLANCSEPMSNVMEIEEVIKAEESVTENEKELEAGTTNGEMHLKDEESNKEQTAEKITERTVKVMEEESIHEQTEREMEKE</sequence>
<evidence type="ECO:0000256" key="1">
    <source>
        <dbReference type="SAM" id="MobiDB-lite"/>
    </source>
</evidence>
<reference evidence="4" key="1">
    <citation type="submission" date="2011-08" db="EMBL/GenBank/DDBJ databases">
        <title>The draft genome of Latimeria chalumnae.</title>
        <authorList>
            <person name="Di Palma F."/>
            <person name="Alfoldi J."/>
            <person name="Johnson J."/>
            <person name="Berlin A."/>
            <person name="Gnerre S."/>
            <person name="Jaffe D."/>
            <person name="MacCallum I."/>
            <person name="Young S."/>
            <person name="Walker B.J."/>
            <person name="Lander E."/>
            <person name="Lindblad-Toh K."/>
        </authorList>
    </citation>
    <scope>NUCLEOTIDE SEQUENCE [LARGE SCALE GENOMIC DNA]</scope>
    <source>
        <strain evidence="4">Wild caught</strain>
    </source>
</reference>
<gene>
    <name evidence="3" type="primary">ERICH3</name>
</gene>
<dbReference type="EMBL" id="AFYH01140058">
    <property type="status" value="NOT_ANNOTATED_CDS"/>
    <property type="molecule type" value="Genomic_DNA"/>
</dbReference>
<feature type="region of interest" description="Disordered" evidence="1">
    <location>
        <begin position="646"/>
        <end position="705"/>
    </location>
</feature>
<dbReference type="PANTHER" id="PTHR23034">
    <property type="entry name" value="GLUTAMATE-RICH PROTEIN 3"/>
    <property type="match status" value="1"/>
</dbReference>
<dbReference type="AlphaFoldDB" id="H3AUU0"/>
<reference evidence="3" key="3">
    <citation type="submission" date="2025-09" db="UniProtKB">
        <authorList>
            <consortium name="Ensembl"/>
        </authorList>
    </citation>
    <scope>IDENTIFICATION</scope>
</reference>
<feature type="compositionally biased region" description="Basic and acidic residues" evidence="1">
    <location>
        <begin position="509"/>
        <end position="526"/>
    </location>
</feature>
<feature type="compositionally biased region" description="Polar residues" evidence="1">
    <location>
        <begin position="143"/>
        <end position="156"/>
    </location>
</feature>
<feature type="compositionally biased region" description="Low complexity" evidence="1">
    <location>
        <begin position="454"/>
        <end position="463"/>
    </location>
</feature>
<evidence type="ECO:0000313" key="4">
    <source>
        <dbReference type="Proteomes" id="UP000008672"/>
    </source>
</evidence>
<feature type="compositionally biased region" description="Basic and acidic residues" evidence="1">
    <location>
        <begin position="425"/>
        <end position="436"/>
    </location>
</feature>